<reference evidence="5" key="1">
    <citation type="submission" date="2021-04" db="EMBL/GenBank/DDBJ databases">
        <authorList>
            <consortium name="Wellcome Sanger Institute Data Sharing"/>
        </authorList>
    </citation>
    <scope>NUCLEOTIDE SEQUENCE [LARGE SCALE GENOMIC DNA]</scope>
</reference>
<evidence type="ECO:0000256" key="2">
    <source>
        <dbReference type="ARBA" id="ARBA00023157"/>
    </source>
</evidence>
<keyword evidence="6" id="KW-1185">Reference proteome</keyword>
<keyword evidence="1" id="KW-0677">Repeat</keyword>
<keyword evidence="3" id="KW-0732">Signal</keyword>
<protein>
    <submittedName>
        <fullName evidence="5">Plasma kallikrein-like</fullName>
    </submittedName>
</protein>
<reference evidence="5" key="3">
    <citation type="submission" date="2025-09" db="UniProtKB">
        <authorList>
            <consortium name="Ensembl"/>
        </authorList>
    </citation>
    <scope>IDENTIFICATION</scope>
</reference>
<name>A0A665T536_ECHNA</name>
<dbReference type="Proteomes" id="UP000472264">
    <property type="component" value="Chromosome 11"/>
</dbReference>
<feature type="domain" description="Apple" evidence="4">
    <location>
        <begin position="104"/>
        <end position="187"/>
    </location>
</feature>
<proteinExistence type="predicted"/>
<evidence type="ECO:0000256" key="3">
    <source>
        <dbReference type="SAM" id="SignalP"/>
    </source>
</evidence>
<dbReference type="PANTHER" id="PTHR33946:SF4">
    <property type="entry name" value="COAGULATION FACTOR XI"/>
    <property type="match status" value="1"/>
</dbReference>
<dbReference type="Ensembl" id="ENSENLT00000005011.1">
    <property type="protein sequence ID" value="ENSENLP00000004754.1"/>
    <property type="gene ID" value="ENSENLG00000002347.1"/>
</dbReference>
<dbReference type="CDD" id="cd01100">
    <property type="entry name" value="APPLE_Factor_XI_like"/>
    <property type="match status" value="2"/>
</dbReference>
<dbReference type="AlphaFoldDB" id="A0A665T536"/>
<organism evidence="5 6">
    <name type="scientific">Echeneis naucrates</name>
    <name type="common">Live sharksucker</name>
    <dbReference type="NCBI Taxonomy" id="173247"/>
    <lineage>
        <taxon>Eukaryota</taxon>
        <taxon>Metazoa</taxon>
        <taxon>Chordata</taxon>
        <taxon>Craniata</taxon>
        <taxon>Vertebrata</taxon>
        <taxon>Euteleostomi</taxon>
        <taxon>Actinopterygii</taxon>
        <taxon>Neopterygii</taxon>
        <taxon>Teleostei</taxon>
        <taxon>Neoteleostei</taxon>
        <taxon>Acanthomorphata</taxon>
        <taxon>Carangaria</taxon>
        <taxon>Carangiformes</taxon>
        <taxon>Echeneidae</taxon>
        <taxon>Echeneis</taxon>
    </lineage>
</organism>
<reference evidence="5" key="2">
    <citation type="submission" date="2025-08" db="UniProtKB">
        <authorList>
            <consortium name="Ensembl"/>
        </authorList>
    </citation>
    <scope>IDENTIFICATION</scope>
</reference>
<sequence length="247" mass="28538">MQAHLILVGLLSLCSFSFSDEILENTDFPGSDITFLYSPDVEHCQQLCTQHPSCLFFTYIRADWTRDNRHFYCYLKTTSSREPIAQNPLRGVSSGFSLKSCTPCLFQVYQNRDFLGADYRFLFTASYEECQTVCTQDPHCQFFTFLNAIISFIVCAVWPTGTKIIHEDVDFRGSDIRFELMDDPETCQSTCSADRNCQFYSYVNVTFHNPDYRRRCYLKRVITMPAPPKVNKLYNAVSGFSLKNCKV</sequence>
<evidence type="ECO:0000313" key="6">
    <source>
        <dbReference type="Proteomes" id="UP000472264"/>
    </source>
</evidence>
<evidence type="ECO:0000259" key="4">
    <source>
        <dbReference type="PROSITE" id="PS50948"/>
    </source>
</evidence>
<dbReference type="Pfam" id="PF00024">
    <property type="entry name" value="PAN_1"/>
    <property type="match status" value="2"/>
</dbReference>
<dbReference type="GO" id="GO:0006508">
    <property type="term" value="P:proteolysis"/>
    <property type="evidence" value="ECO:0007669"/>
    <property type="project" value="InterPro"/>
</dbReference>
<dbReference type="SMART" id="SM00223">
    <property type="entry name" value="APPLE"/>
    <property type="match status" value="3"/>
</dbReference>
<feature type="chain" id="PRO_5025500584" evidence="3">
    <location>
        <begin position="20"/>
        <end position="247"/>
    </location>
</feature>
<accession>A0A665T536</accession>
<dbReference type="InterPro" id="IPR000177">
    <property type="entry name" value="Apple"/>
</dbReference>
<dbReference type="Gene3D" id="3.50.4.10">
    <property type="entry name" value="Hepatocyte Growth Factor"/>
    <property type="match status" value="3"/>
</dbReference>
<dbReference type="GO" id="GO:0005576">
    <property type="term" value="C:extracellular region"/>
    <property type="evidence" value="ECO:0007669"/>
    <property type="project" value="InterPro"/>
</dbReference>
<feature type="domain" description="Apple" evidence="4">
    <location>
        <begin position="14"/>
        <end position="101"/>
    </location>
</feature>
<dbReference type="PANTHER" id="PTHR33946">
    <property type="match status" value="1"/>
</dbReference>
<dbReference type="InterPro" id="IPR003609">
    <property type="entry name" value="Pan_app"/>
</dbReference>
<evidence type="ECO:0000313" key="5">
    <source>
        <dbReference type="Ensembl" id="ENSENLP00000004754.1"/>
    </source>
</evidence>
<gene>
    <name evidence="5" type="primary">LOC115051454</name>
</gene>
<keyword evidence="2" id="KW-1015">Disulfide bond</keyword>
<dbReference type="PRINTS" id="PR00005">
    <property type="entry name" value="APPLEDOMAIN"/>
</dbReference>
<dbReference type="PROSITE" id="PS50948">
    <property type="entry name" value="PAN"/>
    <property type="match status" value="2"/>
</dbReference>
<feature type="signal peptide" evidence="3">
    <location>
        <begin position="1"/>
        <end position="19"/>
    </location>
</feature>
<dbReference type="Pfam" id="PF14295">
    <property type="entry name" value="PAN_4"/>
    <property type="match status" value="1"/>
</dbReference>
<evidence type="ECO:0000256" key="1">
    <source>
        <dbReference type="ARBA" id="ARBA00022737"/>
    </source>
</evidence>
<dbReference type="SUPFAM" id="SSF57414">
    <property type="entry name" value="Hairpin loop containing domain-like"/>
    <property type="match status" value="1"/>
</dbReference>